<organism evidence="2 3">
    <name type="scientific">Thermoleptolyngbya sichuanensis A183</name>
    <dbReference type="NCBI Taxonomy" id="2737172"/>
    <lineage>
        <taxon>Bacteria</taxon>
        <taxon>Bacillati</taxon>
        <taxon>Cyanobacteriota</taxon>
        <taxon>Cyanophyceae</taxon>
        <taxon>Oculatellales</taxon>
        <taxon>Oculatellaceae</taxon>
        <taxon>Thermoleptolyngbya</taxon>
        <taxon>Thermoleptolyngbya sichuanensis</taxon>
    </lineage>
</organism>
<evidence type="ECO:0000259" key="1">
    <source>
        <dbReference type="Pfam" id="PF18648"/>
    </source>
</evidence>
<dbReference type="EMBL" id="CP053661">
    <property type="protein sequence ID" value="QKD83671.1"/>
    <property type="molecule type" value="Genomic_DNA"/>
</dbReference>
<reference evidence="2 3" key="1">
    <citation type="submission" date="2020-05" db="EMBL/GenBank/DDBJ databases">
        <title>Complete genome sequence of of a novel Thermoleptolyngbya strain isolated from hot springs of Ganzi, Sichuan China.</title>
        <authorList>
            <person name="Tang J."/>
            <person name="Daroch M."/>
            <person name="Li L."/>
            <person name="Waleron K."/>
            <person name="Waleron M."/>
            <person name="Waleron M."/>
        </authorList>
    </citation>
    <scope>NUCLEOTIDE SEQUENCE [LARGE SCALE GENOMIC DNA]</scope>
    <source>
        <strain evidence="2 3">PKUAC-SCTA183</strain>
    </source>
</reference>
<protein>
    <recommendedName>
        <fullName evidence="1">Tse2 ADP-ribosyltransferase toxin domain-containing protein</fullName>
    </recommendedName>
</protein>
<evidence type="ECO:0000313" key="3">
    <source>
        <dbReference type="Proteomes" id="UP000505210"/>
    </source>
</evidence>
<name>A0A6M8BJ20_9CYAN</name>
<gene>
    <name evidence="2" type="ORF">HPC62_17035</name>
</gene>
<dbReference type="KEGG" id="theu:HPC62_17035"/>
<dbReference type="Proteomes" id="UP000505210">
    <property type="component" value="Chromosome"/>
</dbReference>
<dbReference type="InterPro" id="IPR041018">
    <property type="entry name" value="ADPRTs_Tse2"/>
</dbReference>
<feature type="domain" description="Tse2 ADP-ribosyltransferase toxin" evidence="1">
    <location>
        <begin position="17"/>
        <end position="154"/>
    </location>
</feature>
<proteinExistence type="predicted"/>
<dbReference type="AlphaFoldDB" id="A0A6M8BJ20"/>
<keyword evidence="3" id="KW-1185">Reference proteome</keyword>
<sequence>MPCLIKTCKACLLDRGMAEANGKPKVGRSARLLGVRLGIDIDIEEIPKDWLDDQGYLRPEAERKATATGEVVVIAVRSTKGMSTSLSIESLPAFRRPTAFGGMGRDPLLQIEDSKIGGVLEAVQDSATHVSIRPRVTMLLEKYETALANTQNDWERVS</sequence>
<evidence type="ECO:0000313" key="2">
    <source>
        <dbReference type="EMBL" id="QKD83671.1"/>
    </source>
</evidence>
<accession>A0A6M8BJ20</accession>
<dbReference type="Pfam" id="PF18648">
    <property type="entry name" value="ADPRTs_Tse2"/>
    <property type="match status" value="1"/>
</dbReference>